<sequence length="399" mass="44677">MGDLNVAATLDAPRTPEHGNNQLLTPPATARTPKRFQFFDDEEDVGGRVPRRIRYTHELKDLESSDGPVTLSNVEEGYITTLEDSQPTTPTSSSVSELLATTSQASDPPVTEQDDLAGIVHTNNTSEVTGPFAFMKLPLTIRNNVYGYLVTTPSLVCVRQNRTTELNEKGVYVYAENRALLSGISFVLTKKMVDGFKSRFGRAPFVNVSILTTNQKISQEAKAVMYGENVFQLSNLTKETSPVVDYKVPLFPRGYPKMIRHIVISAKSLYGFRELLNGGHRDLKNYYRGVESLSIIIELDDVHSGFAKKAARKAGEDFLQYVKRMHRVLQLGIFDCTGISRSIPDWVHLYALFPGDNYMDNLNNTVVKTPGNDFDIQDHDVVKENIRAVIILAFDMFKK</sequence>
<dbReference type="InterPro" id="IPR038883">
    <property type="entry name" value="AN11006-like"/>
</dbReference>
<evidence type="ECO:0000313" key="2">
    <source>
        <dbReference type="EMBL" id="KAH7122306.1"/>
    </source>
</evidence>
<feature type="region of interest" description="Disordered" evidence="1">
    <location>
        <begin position="81"/>
        <end position="111"/>
    </location>
</feature>
<dbReference type="EMBL" id="JAGMWT010000009">
    <property type="protein sequence ID" value="KAH7122306.1"/>
    <property type="molecule type" value="Genomic_DNA"/>
</dbReference>
<feature type="compositionally biased region" description="Polar residues" evidence="1">
    <location>
        <begin position="95"/>
        <end position="106"/>
    </location>
</feature>
<dbReference type="PANTHER" id="PTHR42085">
    <property type="entry name" value="F-BOX DOMAIN-CONTAINING PROTEIN"/>
    <property type="match status" value="1"/>
</dbReference>
<gene>
    <name evidence="2" type="ORF">B0J11DRAFT_607523</name>
</gene>
<dbReference type="AlphaFoldDB" id="A0A9P9DPK1"/>
<evidence type="ECO:0000313" key="3">
    <source>
        <dbReference type="Proteomes" id="UP000700596"/>
    </source>
</evidence>
<proteinExistence type="predicted"/>
<reference evidence="2" key="1">
    <citation type="journal article" date="2021" name="Nat. Commun.">
        <title>Genetic determinants of endophytism in the Arabidopsis root mycobiome.</title>
        <authorList>
            <person name="Mesny F."/>
            <person name="Miyauchi S."/>
            <person name="Thiergart T."/>
            <person name="Pickel B."/>
            <person name="Atanasova L."/>
            <person name="Karlsson M."/>
            <person name="Huettel B."/>
            <person name="Barry K.W."/>
            <person name="Haridas S."/>
            <person name="Chen C."/>
            <person name="Bauer D."/>
            <person name="Andreopoulos W."/>
            <person name="Pangilinan J."/>
            <person name="LaButti K."/>
            <person name="Riley R."/>
            <person name="Lipzen A."/>
            <person name="Clum A."/>
            <person name="Drula E."/>
            <person name="Henrissat B."/>
            <person name="Kohler A."/>
            <person name="Grigoriev I.V."/>
            <person name="Martin F.M."/>
            <person name="Hacquard S."/>
        </authorList>
    </citation>
    <scope>NUCLEOTIDE SEQUENCE</scope>
    <source>
        <strain evidence="2">MPI-CAGE-CH-0243</strain>
    </source>
</reference>
<organism evidence="2 3">
    <name type="scientific">Dendryphion nanum</name>
    <dbReference type="NCBI Taxonomy" id="256645"/>
    <lineage>
        <taxon>Eukaryota</taxon>
        <taxon>Fungi</taxon>
        <taxon>Dikarya</taxon>
        <taxon>Ascomycota</taxon>
        <taxon>Pezizomycotina</taxon>
        <taxon>Dothideomycetes</taxon>
        <taxon>Pleosporomycetidae</taxon>
        <taxon>Pleosporales</taxon>
        <taxon>Torulaceae</taxon>
        <taxon>Dendryphion</taxon>
    </lineage>
</organism>
<dbReference type="PANTHER" id="PTHR42085:SF2">
    <property type="entry name" value="F-BOX DOMAIN-CONTAINING PROTEIN"/>
    <property type="match status" value="1"/>
</dbReference>
<dbReference type="OrthoDB" id="2951834at2759"/>
<keyword evidence="3" id="KW-1185">Reference proteome</keyword>
<evidence type="ECO:0000256" key="1">
    <source>
        <dbReference type="SAM" id="MobiDB-lite"/>
    </source>
</evidence>
<name>A0A9P9DPK1_9PLEO</name>
<protein>
    <submittedName>
        <fullName evidence="2">Uncharacterized protein</fullName>
    </submittedName>
</protein>
<feature type="region of interest" description="Disordered" evidence="1">
    <location>
        <begin position="1"/>
        <end position="28"/>
    </location>
</feature>
<comment type="caution">
    <text evidence="2">The sequence shown here is derived from an EMBL/GenBank/DDBJ whole genome shotgun (WGS) entry which is preliminary data.</text>
</comment>
<dbReference type="Proteomes" id="UP000700596">
    <property type="component" value="Unassembled WGS sequence"/>
</dbReference>
<accession>A0A9P9DPK1</accession>